<name>A0ABW0HD15_9HYPH</name>
<proteinExistence type="predicted"/>
<keyword evidence="1" id="KW-0503">Monooxygenase</keyword>
<dbReference type="GO" id="GO:0004497">
    <property type="term" value="F:monooxygenase activity"/>
    <property type="evidence" value="ECO:0007669"/>
    <property type="project" value="UniProtKB-KW"/>
</dbReference>
<dbReference type="EMBL" id="JBHSLV010000037">
    <property type="protein sequence ID" value="MFC5395123.1"/>
    <property type="molecule type" value="Genomic_DNA"/>
</dbReference>
<dbReference type="Proteomes" id="UP001596104">
    <property type="component" value="Unassembled WGS sequence"/>
</dbReference>
<evidence type="ECO:0000313" key="1">
    <source>
        <dbReference type="EMBL" id="MFC5395123.1"/>
    </source>
</evidence>
<reference evidence="2" key="1">
    <citation type="journal article" date="2019" name="Int. J. Syst. Evol. Microbiol.">
        <title>The Global Catalogue of Microorganisms (GCM) 10K type strain sequencing project: providing services to taxonomists for standard genome sequencing and annotation.</title>
        <authorList>
            <consortium name="The Broad Institute Genomics Platform"/>
            <consortium name="The Broad Institute Genome Sequencing Center for Infectious Disease"/>
            <person name="Wu L."/>
            <person name="Ma J."/>
        </authorList>
    </citation>
    <scope>NUCLEOTIDE SEQUENCE [LARGE SCALE GENOMIC DNA]</scope>
    <source>
        <strain evidence="2">CGMCC 1.16326</strain>
    </source>
</reference>
<dbReference type="EC" id="1.-.-.-" evidence="1"/>
<protein>
    <submittedName>
        <fullName evidence="1">Quinol monooxygenase</fullName>
        <ecNumber evidence="1">1.-.-.-</ecNumber>
    </submittedName>
</protein>
<dbReference type="RefSeq" id="WP_377010889.1">
    <property type="nucleotide sequence ID" value="NZ_JBHSLV010000037.1"/>
</dbReference>
<gene>
    <name evidence="1" type="ORF">ACFPPC_21010</name>
</gene>
<dbReference type="SUPFAM" id="SSF54909">
    <property type="entry name" value="Dimeric alpha+beta barrel"/>
    <property type="match status" value="1"/>
</dbReference>
<comment type="caution">
    <text evidence="1">The sequence shown here is derived from an EMBL/GenBank/DDBJ whole genome shotgun (WGS) entry which is preliminary data.</text>
</comment>
<sequence>MIKFGLYVRLEAKPGKEADLEAFLQGALPLAQEETGTPVWYAVKFGPQSFAIFDAFATDEDRGAHLSGPIAAALMQHADELLSTPPVIERWDALAVK</sequence>
<organism evidence="1 2">
    <name type="scientific">Bosea vestrisii</name>
    <dbReference type="NCBI Taxonomy" id="151416"/>
    <lineage>
        <taxon>Bacteria</taxon>
        <taxon>Pseudomonadati</taxon>
        <taxon>Pseudomonadota</taxon>
        <taxon>Alphaproteobacteria</taxon>
        <taxon>Hyphomicrobiales</taxon>
        <taxon>Boseaceae</taxon>
        <taxon>Bosea</taxon>
    </lineage>
</organism>
<evidence type="ECO:0000313" key="2">
    <source>
        <dbReference type="Proteomes" id="UP001596104"/>
    </source>
</evidence>
<keyword evidence="1" id="KW-0560">Oxidoreductase</keyword>
<accession>A0ABW0HD15</accession>
<dbReference type="Gene3D" id="3.30.70.100">
    <property type="match status" value="1"/>
</dbReference>
<keyword evidence="2" id="KW-1185">Reference proteome</keyword>
<dbReference type="InterPro" id="IPR011008">
    <property type="entry name" value="Dimeric_a/b-barrel"/>
</dbReference>